<gene>
    <name evidence="3" type="ORF">BZK31_28460</name>
</gene>
<dbReference type="RefSeq" id="WP_244182766.1">
    <property type="nucleotide sequence ID" value="NZ_MUIO01000223.1"/>
</dbReference>
<evidence type="ECO:0000259" key="1">
    <source>
        <dbReference type="Pfam" id="PF00668"/>
    </source>
</evidence>
<dbReference type="GO" id="GO:0044550">
    <property type="term" value="P:secondary metabolite biosynthetic process"/>
    <property type="evidence" value="ECO:0007669"/>
    <property type="project" value="TreeGrafter"/>
</dbReference>
<feature type="domain" description="Condensation" evidence="1">
    <location>
        <begin position="69"/>
        <end position="277"/>
    </location>
</feature>
<dbReference type="FunFam" id="3.30.559.10:FF:000012">
    <property type="entry name" value="Non-ribosomal peptide synthetase"/>
    <property type="match status" value="1"/>
</dbReference>
<dbReference type="STRING" id="1958950.BZK31_28460"/>
<dbReference type="Gene3D" id="3.30.559.10">
    <property type="entry name" value="Chloramphenicol acetyltransferase-like domain"/>
    <property type="match status" value="1"/>
</dbReference>
<dbReference type="Pfam" id="PF00668">
    <property type="entry name" value="Condensation"/>
    <property type="match status" value="1"/>
</dbReference>
<proteinExistence type="predicted"/>
<reference evidence="4" key="1">
    <citation type="submission" date="2017-02" db="EMBL/GenBank/DDBJ databases">
        <title>Pseudomonas floridae sp. nov., a novel pathogenic bacterial species isolated from tomato.</title>
        <authorList>
            <person name="Timilsina S."/>
            <person name="Vallad G.E."/>
            <person name="Jones J.B."/>
        </authorList>
    </citation>
    <scope>NUCLEOTIDE SEQUENCE [LARGE SCALE GENOMIC DNA]</scope>
    <source>
        <strain evidence="4">GEV388</strain>
    </source>
</reference>
<feature type="domain" description="TubC N-terminal docking" evidence="2">
    <location>
        <begin position="5"/>
        <end position="53"/>
    </location>
</feature>
<dbReference type="Pfam" id="PF18563">
    <property type="entry name" value="TubC_N"/>
    <property type="match status" value="1"/>
</dbReference>
<dbReference type="CDD" id="cd19531">
    <property type="entry name" value="LCL_NRPS-like"/>
    <property type="match status" value="1"/>
</dbReference>
<dbReference type="Gene3D" id="3.30.559.30">
    <property type="entry name" value="Nonribosomal peptide synthetase, condensation domain"/>
    <property type="match status" value="1"/>
</dbReference>
<name>A0A1X0MLQ3_9PSED</name>
<dbReference type="InterPro" id="IPR041464">
    <property type="entry name" value="TubC_N"/>
</dbReference>
<organism evidence="3 4">
    <name type="scientific">Pseudomonas floridensis</name>
    <dbReference type="NCBI Taxonomy" id="1958950"/>
    <lineage>
        <taxon>Bacteria</taxon>
        <taxon>Pseudomonadati</taxon>
        <taxon>Pseudomonadota</taxon>
        <taxon>Gammaproteobacteria</taxon>
        <taxon>Pseudomonadales</taxon>
        <taxon>Pseudomonadaceae</taxon>
        <taxon>Pseudomonas</taxon>
    </lineage>
</organism>
<comment type="caution">
    <text evidence="3">The sequence shown here is derived from an EMBL/GenBank/DDBJ whole genome shotgun (WGS) entry which is preliminary data.</text>
</comment>
<feature type="non-terminal residue" evidence="3">
    <location>
        <position position="278"/>
    </location>
</feature>
<evidence type="ECO:0000313" key="4">
    <source>
        <dbReference type="Proteomes" id="UP000192815"/>
    </source>
</evidence>
<dbReference type="Gene3D" id="1.10.10.1830">
    <property type="entry name" value="Non-ribosomal peptide synthase, adenylation domain"/>
    <property type="match status" value="1"/>
</dbReference>
<dbReference type="EMBL" id="MUIO01000223">
    <property type="protein sequence ID" value="ORC47388.1"/>
    <property type="molecule type" value="Genomic_DNA"/>
</dbReference>
<dbReference type="Proteomes" id="UP000192815">
    <property type="component" value="Unassembled WGS sequence"/>
</dbReference>
<accession>A0A1X0MLQ3</accession>
<dbReference type="GO" id="GO:0031177">
    <property type="term" value="F:phosphopantetheine binding"/>
    <property type="evidence" value="ECO:0007669"/>
    <property type="project" value="TreeGrafter"/>
</dbReference>
<dbReference type="InterPro" id="IPR023213">
    <property type="entry name" value="CAT-like_dom_sf"/>
</dbReference>
<dbReference type="GO" id="GO:0003824">
    <property type="term" value="F:catalytic activity"/>
    <property type="evidence" value="ECO:0007669"/>
    <property type="project" value="InterPro"/>
</dbReference>
<keyword evidence="4" id="KW-1185">Reference proteome</keyword>
<dbReference type="InterPro" id="IPR044894">
    <property type="entry name" value="TubC_N_sf"/>
</dbReference>
<evidence type="ECO:0000313" key="3">
    <source>
        <dbReference type="EMBL" id="ORC47388.1"/>
    </source>
</evidence>
<dbReference type="PANTHER" id="PTHR45527">
    <property type="entry name" value="NONRIBOSOMAL PEPTIDE SYNTHETASE"/>
    <property type="match status" value="1"/>
</dbReference>
<evidence type="ECO:0000259" key="2">
    <source>
        <dbReference type="Pfam" id="PF18563"/>
    </source>
</evidence>
<dbReference type="SUPFAM" id="SSF52777">
    <property type="entry name" value="CoA-dependent acyltransferases"/>
    <property type="match status" value="1"/>
</dbReference>
<dbReference type="InterPro" id="IPR001242">
    <property type="entry name" value="Condensation_dom"/>
</dbReference>
<dbReference type="GO" id="GO:0043041">
    <property type="term" value="P:amino acid activation for nonribosomal peptide biosynthetic process"/>
    <property type="evidence" value="ECO:0007669"/>
    <property type="project" value="TreeGrafter"/>
</dbReference>
<sequence>MNAYQLLELFDRHAVALEVDGDKLRCKAPRGFLTDEMLQALKLHKLELIALLSGADPAAIPRRSETRSDLPLSFSQRQLWFLDQLEPGNAFYNVPTALSLKGRLDAATLQGALNALIARHDILRTTFVSIDGEPRQLVRASMPLVLAVTDLRDLPPQEREAQIHAAVERDARTPFDLGQGPLLRASLLRLADDEHLWLYCVHHIIADGWSISVLLHEVTTLYGDLLSGQAASLPPLPVQYADYACWQQQRLDDAALHQQLQFWQRTLSDAPPLLTLPT</sequence>
<dbReference type="GO" id="GO:0005829">
    <property type="term" value="C:cytosol"/>
    <property type="evidence" value="ECO:0007669"/>
    <property type="project" value="TreeGrafter"/>
</dbReference>
<dbReference type="AlphaFoldDB" id="A0A1X0MLQ3"/>
<protein>
    <submittedName>
        <fullName evidence="3">Non-ribosomal peptide synthetase</fullName>
    </submittedName>
</protein>
<dbReference type="PANTHER" id="PTHR45527:SF1">
    <property type="entry name" value="FATTY ACID SYNTHASE"/>
    <property type="match status" value="1"/>
</dbReference>